<sequence length="187" mass="21915">MEEIYSAFPQLETKRFILRNIEEEDADDLHEVYSDPEVVKFWGTAPFTSIEQTKSLICDFQKGYRDQMTIRWGIAEREENRLIGTCGYHNWAKKKFRTEIGYEIRKSNWRKGVMKEVLSAILPFAFQHMKLNRIGALIHPDNHGSAMLVSKLGFHEEGCLRDYQCVDGEFQDLVMYSLLKKDILTQI</sequence>
<feature type="domain" description="N-acetyltransferase" evidence="1">
    <location>
        <begin position="16"/>
        <end position="180"/>
    </location>
</feature>
<dbReference type="SUPFAM" id="SSF55729">
    <property type="entry name" value="Acyl-CoA N-acyltransferases (Nat)"/>
    <property type="match status" value="1"/>
</dbReference>
<evidence type="ECO:0000259" key="1">
    <source>
        <dbReference type="PROSITE" id="PS51186"/>
    </source>
</evidence>
<dbReference type="Gene3D" id="3.40.630.30">
    <property type="match status" value="1"/>
</dbReference>
<dbReference type="PANTHER" id="PTHR43792">
    <property type="entry name" value="GNAT FAMILY, PUTATIVE (AFU_ORTHOLOGUE AFUA_3G00765)-RELATED-RELATED"/>
    <property type="match status" value="1"/>
</dbReference>
<dbReference type="InterPro" id="IPR016181">
    <property type="entry name" value="Acyl_CoA_acyltransferase"/>
</dbReference>
<evidence type="ECO:0000313" key="2">
    <source>
        <dbReference type="EMBL" id="MCK6255987.1"/>
    </source>
</evidence>
<dbReference type="GO" id="GO:0008999">
    <property type="term" value="F:protein-N-terminal-alanine acetyltransferase activity"/>
    <property type="evidence" value="ECO:0007669"/>
    <property type="project" value="TreeGrafter"/>
</dbReference>
<evidence type="ECO:0000313" key="3">
    <source>
        <dbReference type="Proteomes" id="UP001139011"/>
    </source>
</evidence>
<accession>A0A9X2BED6</accession>
<dbReference type="AlphaFoldDB" id="A0A9X2BED6"/>
<dbReference type="InterPro" id="IPR051531">
    <property type="entry name" value="N-acetyltransferase"/>
</dbReference>
<reference evidence="2" key="1">
    <citation type="submission" date="2021-09" db="EMBL/GenBank/DDBJ databases">
        <title>Genome analysis of Fictibacillus sp. KIGAM418 isolated from marine sediment.</title>
        <authorList>
            <person name="Seo M.-J."/>
            <person name="Cho E.-S."/>
            <person name="Hwang C.Y."/>
        </authorList>
    </citation>
    <scope>NUCLEOTIDE SEQUENCE</scope>
    <source>
        <strain evidence="2">KIGAM418</strain>
    </source>
</reference>
<dbReference type="PROSITE" id="PS51186">
    <property type="entry name" value="GNAT"/>
    <property type="match status" value="1"/>
</dbReference>
<keyword evidence="3" id="KW-1185">Reference proteome</keyword>
<dbReference type="Proteomes" id="UP001139011">
    <property type="component" value="Unassembled WGS sequence"/>
</dbReference>
<comment type="caution">
    <text evidence="2">The sequence shown here is derived from an EMBL/GenBank/DDBJ whole genome shotgun (WGS) entry which is preliminary data.</text>
</comment>
<dbReference type="GO" id="GO:0005737">
    <property type="term" value="C:cytoplasm"/>
    <property type="evidence" value="ECO:0007669"/>
    <property type="project" value="TreeGrafter"/>
</dbReference>
<proteinExistence type="predicted"/>
<name>A0A9X2BED6_9BACL</name>
<dbReference type="EMBL" id="JAIWJX010000002">
    <property type="protein sequence ID" value="MCK6255987.1"/>
    <property type="molecule type" value="Genomic_DNA"/>
</dbReference>
<dbReference type="PANTHER" id="PTHR43792:SF9">
    <property type="entry name" value="RIBOSOMAL-PROTEIN-ALANINE ACETYLTRANSFERASE"/>
    <property type="match status" value="1"/>
</dbReference>
<dbReference type="InterPro" id="IPR000182">
    <property type="entry name" value="GNAT_dom"/>
</dbReference>
<gene>
    <name evidence="2" type="ORF">LCY76_05130</name>
</gene>
<organism evidence="2 3">
    <name type="scientific">Fictibacillus marinisediminis</name>
    <dbReference type="NCBI Taxonomy" id="2878389"/>
    <lineage>
        <taxon>Bacteria</taxon>
        <taxon>Bacillati</taxon>
        <taxon>Bacillota</taxon>
        <taxon>Bacilli</taxon>
        <taxon>Bacillales</taxon>
        <taxon>Fictibacillaceae</taxon>
        <taxon>Fictibacillus</taxon>
    </lineage>
</organism>
<dbReference type="RefSeq" id="WP_248251723.1">
    <property type="nucleotide sequence ID" value="NZ_JAIWJX010000002.1"/>
</dbReference>
<protein>
    <submittedName>
        <fullName evidence="2">GNAT family N-acetyltransferase</fullName>
    </submittedName>
</protein>
<dbReference type="Pfam" id="PF13302">
    <property type="entry name" value="Acetyltransf_3"/>
    <property type="match status" value="1"/>
</dbReference>